<dbReference type="InterPro" id="IPR000182">
    <property type="entry name" value="GNAT_dom"/>
</dbReference>
<dbReference type="RefSeq" id="WP_166275771.1">
    <property type="nucleotide sequence ID" value="NZ_JAAFGS010000005.1"/>
</dbReference>
<feature type="domain" description="N-acetyltransferase" evidence="1">
    <location>
        <begin position="137"/>
        <end position="277"/>
    </location>
</feature>
<name>A0ABX0F9R1_9BACL</name>
<dbReference type="PROSITE" id="PS51186">
    <property type="entry name" value="GNAT"/>
    <property type="match status" value="1"/>
</dbReference>
<evidence type="ECO:0000313" key="2">
    <source>
        <dbReference type="EMBL" id="NGZ76680.1"/>
    </source>
</evidence>
<dbReference type="Proteomes" id="UP000800303">
    <property type="component" value="Unassembled WGS sequence"/>
</dbReference>
<dbReference type="InterPro" id="IPR016181">
    <property type="entry name" value="Acyl_CoA_acyltransferase"/>
</dbReference>
<dbReference type="PANTHER" id="PTHR31143">
    <property type="match status" value="1"/>
</dbReference>
<dbReference type="EMBL" id="JAAFGS010000005">
    <property type="protein sequence ID" value="NGZ76680.1"/>
    <property type="molecule type" value="Genomic_DNA"/>
</dbReference>
<dbReference type="SUPFAM" id="SSF55729">
    <property type="entry name" value="Acyl-CoA N-acyltransferases (Nat)"/>
    <property type="match status" value="1"/>
</dbReference>
<dbReference type="InterPro" id="IPR027365">
    <property type="entry name" value="GNAT_acetyltra_YdfB-like"/>
</dbReference>
<organism evidence="2 3">
    <name type="scientific">Saccharibacillus alkalitolerans</name>
    <dbReference type="NCBI Taxonomy" id="2705290"/>
    <lineage>
        <taxon>Bacteria</taxon>
        <taxon>Bacillati</taxon>
        <taxon>Bacillota</taxon>
        <taxon>Bacilli</taxon>
        <taxon>Bacillales</taxon>
        <taxon>Paenibacillaceae</taxon>
        <taxon>Saccharibacillus</taxon>
    </lineage>
</organism>
<dbReference type="Gene3D" id="3.40.630.30">
    <property type="match status" value="1"/>
</dbReference>
<dbReference type="PANTHER" id="PTHR31143:SF2">
    <property type="entry name" value="FR47-LIKE DOMAIN-CONTAINING PROTEIN-RELATED"/>
    <property type="match status" value="1"/>
</dbReference>
<dbReference type="CDD" id="cd04301">
    <property type="entry name" value="NAT_SF"/>
    <property type="match status" value="1"/>
</dbReference>
<evidence type="ECO:0000313" key="3">
    <source>
        <dbReference type="Proteomes" id="UP000800303"/>
    </source>
</evidence>
<sequence length="277" mass="30754">MITELDRQHFHKVFLLLESCRNIEARAVACGTNPGAVYADHPESPTAALVWMQGLQGFQLIGDPRSASLSAGLDACMRAHIEPRLAGQRLGTVEIGVDSAVSDQVLSSLFPVRRVQVDRQHVFALKPDHTPVPAQASEVRTLPPRTAIRSMDLALLKSREFADFSFLKQKILACWDSFDAFAEHGFGCLAEQDGRIVSLCFSAFVHGSTHAVDIETAEEYRNSGCGTAVARHYVQECIRRGLRPYWDCTPENAGSIRIAENTGLSPDFDYRVFWYEL</sequence>
<proteinExistence type="predicted"/>
<reference evidence="2 3" key="1">
    <citation type="submission" date="2020-01" db="EMBL/GenBank/DDBJ databases">
        <title>Polyphasic characterisation and genomic insights into a novel alkali tolerant bacterium VR-M41.</title>
        <authorList>
            <person name="Vemuluri V.R."/>
        </authorList>
    </citation>
    <scope>NUCLEOTIDE SEQUENCE [LARGE SCALE GENOMIC DNA]</scope>
    <source>
        <strain evidence="2 3">VR-M41</strain>
    </source>
</reference>
<keyword evidence="3" id="KW-1185">Reference proteome</keyword>
<gene>
    <name evidence="2" type="ORF">GYN08_15250</name>
</gene>
<comment type="caution">
    <text evidence="2">The sequence shown here is derived from an EMBL/GenBank/DDBJ whole genome shotgun (WGS) entry which is preliminary data.</text>
</comment>
<dbReference type="Pfam" id="PF12746">
    <property type="entry name" value="GNAT_acetyltran"/>
    <property type="match status" value="1"/>
</dbReference>
<accession>A0ABX0F9R1</accession>
<evidence type="ECO:0000259" key="1">
    <source>
        <dbReference type="PROSITE" id="PS51186"/>
    </source>
</evidence>
<protein>
    <submittedName>
        <fullName evidence="2">GNAT family N-acetyltransferase</fullName>
    </submittedName>
</protein>